<dbReference type="PANTHER" id="PTHR11108">
    <property type="entry name" value="FERROCHELATASE"/>
    <property type="match status" value="1"/>
</dbReference>
<dbReference type="PANTHER" id="PTHR11108:SF1">
    <property type="entry name" value="FERROCHELATASE, MITOCHONDRIAL"/>
    <property type="match status" value="1"/>
</dbReference>
<keyword evidence="12" id="KW-1185">Reference proteome</keyword>
<dbReference type="InterPro" id="IPR033659">
    <property type="entry name" value="Ferrochelatase_N"/>
</dbReference>
<dbReference type="AlphaFoldDB" id="A0A7Y9XV62"/>
<dbReference type="CDD" id="cd00419">
    <property type="entry name" value="Ferrochelatase_C"/>
    <property type="match status" value="1"/>
</dbReference>
<proteinExistence type="inferred from homology"/>
<protein>
    <recommendedName>
        <fullName evidence="9 10">Ferrochelatase</fullName>
        <ecNumber evidence="9 10">4.98.1.1</ecNumber>
    </recommendedName>
    <alternativeName>
        <fullName evidence="9">Heme synthase</fullName>
    </alternativeName>
    <alternativeName>
        <fullName evidence="9">Protoheme ferro-lyase</fullName>
    </alternativeName>
</protein>
<dbReference type="SUPFAM" id="SSF53800">
    <property type="entry name" value="Chelatase"/>
    <property type="match status" value="1"/>
</dbReference>
<dbReference type="GO" id="GO:0004325">
    <property type="term" value="F:ferrochelatase activity"/>
    <property type="evidence" value="ECO:0007669"/>
    <property type="project" value="UniProtKB-UniRule"/>
</dbReference>
<evidence type="ECO:0000256" key="6">
    <source>
        <dbReference type="ARBA" id="ARBA00023239"/>
    </source>
</evidence>
<evidence type="ECO:0000256" key="2">
    <source>
        <dbReference type="ARBA" id="ARBA00022490"/>
    </source>
</evidence>
<comment type="catalytic activity">
    <reaction evidence="8">
        <text>Fe-coproporphyrin III + 2 H(+) = coproporphyrin III + Fe(2+)</text>
        <dbReference type="Rhea" id="RHEA:49572"/>
        <dbReference type="ChEBI" id="CHEBI:15378"/>
        <dbReference type="ChEBI" id="CHEBI:29033"/>
        <dbReference type="ChEBI" id="CHEBI:68438"/>
        <dbReference type="ChEBI" id="CHEBI:131725"/>
        <dbReference type="EC" id="4.99.1.9"/>
    </reaction>
    <physiologicalReaction direction="right-to-left" evidence="8">
        <dbReference type="Rhea" id="RHEA:49574"/>
    </physiologicalReaction>
</comment>
<dbReference type="InterPro" id="IPR033644">
    <property type="entry name" value="Ferrochelatase_C"/>
</dbReference>
<evidence type="ECO:0000256" key="7">
    <source>
        <dbReference type="ARBA" id="ARBA00023244"/>
    </source>
</evidence>
<evidence type="ECO:0000256" key="1">
    <source>
        <dbReference type="ARBA" id="ARBA00007718"/>
    </source>
</evidence>
<dbReference type="NCBIfam" id="TIGR00109">
    <property type="entry name" value="hemH"/>
    <property type="match status" value="1"/>
</dbReference>
<name>A0A7Y9XV62_9SPHN</name>
<dbReference type="GO" id="GO:0046872">
    <property type="term" value="F:metal ion binding"/>
    <property type="evidence" value="ECO:0007669"/>
    <property type="project" value="UniProtKB-KW"/>
</dbReference>
<comment type="function">
    <text evidence="9 10">Catalyzes the ferrous insertion into protoporphyrin IX.</text>
</comment>
<dbReference type="Gene3D" id="3.40.50.1400">
    <property type="match status" value="2"/>
</dbReference>
<reference evidence="11 12" key="1">
    <citation type="submission" date="2020-07" db="EMBL/GenBank/DDBJ databases">
        <title>Genomic Encyclopedia of Type Strains, Phase IV (KMG-IV): sequencing the most valuable type-strain genomes for metagenomic binning, comparative biology and taxonomic classification.</title>
        <authorList>
            <person name="Goeker M."/>
        </authorList>
    </citation>
    <scope>NUCLEOTIDE SEQUENCE [LARGE SCALE GENOMIC DNA]</scope>
    <source>
        <strain evidence="11 12">DSM 29043</strain>
    </source>
</reference>
<dbReference type="Pfam" id="PF00762">
    <property type="entry name" value="Ferrochelatase"/>
    <property type="match status" value="1"/>
</dbReference>
<dbReference type="PROSITE" id="PS00534">
    <property type="entry name" value="FERROCHELATASE"/>
    <property type="match status" value="1"/>
</dbReference>
<dbReference type="HAMAP" id="MF_00323">
    <property type="entry name" value="Ferrochelatase"/>
    <property type="match status" value="1"/>
</dbReference>
<evidence type="ECO:0000256" key="5">
    <source>
        <dbReference type="ARBA" id="ARBA00023133"/>
    </source>
</evidence>
<dbReference type="Proteomes" id="UP000522081">
    <property type="component" value="Unassembled WGS sequence"/>
</dbReference>
<keyword evidence="3 9" id="KW-0479">Metal-binding</keyword>
<keyword evidence="7 9" id="KW-0627">Porphyrin biosynthesis</keyword>
<accession>A0A7Y9XV62</accession>
<dbReference type="InterPro" id="IPR001015">
    <property type="entry name" value="Ferrochelatase"/>
</dbReference>
<evidence type="ECO:0000256" key="4">
    <source>
        <dbReference type="ARBA" id="ARBA00023004"/>
    </source>
</evidence>
<evidence type="ECO:0000256" key="10">
    <source>
        <dbReference type="RuleBase" id="RU000607"/>
    </source>
</evidence>
<keyword evidence="5 9" id="KW-0350">Heme biosynthesis</keyword>
<comment type="similarity">
    <text evidence="1 9 10">Belongs to the ferrochelatase family.</text>
</comment>
<comment type="catalytic activity">
    <reaction evidence="9 10">
        <text>heme b + 2 H(+) = protoporphyrin IX + Fe(2+)</text>
        <dbReference type="Rhea" id="RHEA:22584"/>
        <dbReference type="ChEBI" id="CHEBI:15378"/>
        <dbReference type="ChEBI" id="CHEBI:29033"/>
        <dbReference type="ChEBI" id="CHEBI:57306"/>
        <dbReference type="ChEBI" id="CHEBI:60344"/>
        <dbReference type="EC" id="4.98.1.1"/>
    </reaction>
</comment>
<evidence type="ECO:0000313" key="11">
    <source>
        <dbReference type="EMBL" id="NYH95112.1"/>
    </source>
</evidence>
<sequence>MTDTTAHRPDDHRDIRHGRIGVLLVNLGTPDEPTTKSVRRYLAEFLSDPRVVEIPPIIWQPILRAIILNTRPKQSAHAYQQVWTKEGSPLAAITRRQARALQTRLGEDARVDYAMRYGNPSIGRQLQALKDEGCDRILVAPLYPQYSGATTATVVDSVGDALRTMRWQPATRTMPPYHDDPAYIEALARDAARQMATLDFDPEVLLLSFHGMPERTLLLGDPYHCQCRKTARLLGEALAQDYPRLRIDTTFQSRFGRAKWLEPYTDDTLAAEAKTGTKRLVVAAPGFTADCLETLEELEIRGREQFLEAGGERYATLSCLNDGAAGMDLIESLVRRELSGWLGRG</sequence>
<dbReference type="CDD" id="cd03411">
    <property type="entry name" value="Ferrochelatase_N"/>
    <property type="match status" value="1"/>
</dbReference>
<dbReference type="FunFam" id="3.40.50.1400:FF:000002">
    <property type="entry name" value="Ferrochelatase"/>
    <property type="match status" value="1"/>
</dbReference>
<evidence type="ECO:0000256" key="9">
    <source>
        <dbReference type="HAMAP-Rule" id="MF_00323"/>
    </source>
</evidence>
<feature type="binding site" evidence="9">
    <location>
        <position position="293"/>
    </location>
    <ligand>
        <name>Fe(2+)</name>
        <dbReference type="ChEBI" id="CHEBI:29033"/>
    </ligand>
</feature>
<dbReference type="GO" id="GO:0005737">
    <property type="term" value="C:cytoplasm"/>
    <property type="evidence" value="ECO:0007669"/>
    <property type="project" value="UniProtKB-SubCell"/>
</dbReference>
<feature type="binding site" evidence="9">
    <location>
        <position position="210"/>
    </location>
    <ligand>
        <name>Fe(2+)</name>
        <dbReference type="ChEBI" id="CHEBI:29033"/>
    </ligand>
</feature>
<organism evidence="11 12">
    <name type="scientific">Novosphingobium marinum</name>
    <dbReference type="NCBI Taxonomy" id="1514948"/>
    <lineage>
        <taxon>Bacteria</taxon>
        <taxon>Pseudomonadati</taxon>
        <taxon>Pseudomonadota</taxon>
        <taxon>Alphaproteobacteria</taxon>
        <taxon>Sphingomonadales</taxon>
        <taxon>Sphingomonadaceae</taxon>
        <taxon>Novosphingobium</taxon>
    </lineage>
</organism>
<keyword evidence="4 9" id="KW-0408">Iron</keyword>
<keyword evidence="6 9" id="KW-0456">Lyase</keyword>
<gene>
    <name evidence="9" type="primary">hemH</name>
    <name evidence="11" type="ORF">FHS75_001431</name>
</gene>
<dbReference type="GO" id="GO:0006783">
    <property type="term" value="P:heme biosynthetic process"/>
    <property type="evidence" value="ECO:0007669"/>
    <property type="project" value="UniProtKB-UniRule"/>
</dbReference>
<dbReference type="EC" id="4.98.1.1" evidence="9 10"/>
<evidence type="ECO:0000256" key="8">
    <source>
        <dbReference type="ARBA" id="ARBA00024536"/>
    </source>
</evidence>
<comment type="caution">
    <text evidence="11">The sequence shown here is derived from an EMBL/GenBank/DDBJ whole genome shotgun (WGS) entry which is preliminary data.</text>
</comment>
<comment type="subcellular location">
    <subcellularLocation>
        <location evidence="9 10">Cytoplasm</location>
    </subcellularLocation>
</comment>
<dbReference type="InterPro" id="IPR019772">
    <property type="entry name" value="Ferrochelatase_AS"/>
</dbReference>
<dbReference type="RefSeq" id="WP_229735509.1">
    <property type="nucleotide sequence ID" value="NZ_BMGF01000002.1"/>
</dbReference>
<dbReference type="EMBL" id="JACBZF010000002">
    <property type="protein sequence ID" value="NYH95112.1"/>
    <property type="molecule type" value="Genomic_DNA"/>
</dbReference>
<dbReference type="UniPathway" id="UPA00252">
    <property type="reaction ID" value="UER00325"/>
</dbReference>
<evidence type="ECO:0000256" key="3">
    <source>
        <dbReference type="ARBA" id="ARBA00022723"/>
    </source>
</evidence>
<keyword evidence="2 9" id="KW-0963">Cytoplasm</keyword>
<comment type="pathway">
    <text evidence="9 10">Porphyrin-containing compound metabolism; protoheme biosynthesis; protoheme from protoporphyrin-IX: step 1/1.</text>
</comment>
<evidence type="ECO:0000313" key="12">
    <source>
        <dbReference type="Proteomes" id="UP000522081"/>
    </source>
</evidence>